<dbReference type="GO" id="GO:0015288">
    <property type="term" value="F:porin activity"/>
    <property type="evidence" value="ECO:0007669"/>
    <property type="project" value="InterPro"/>
</dbReference>
<organism evidence="3 4">
    <name type="scientific">Dulcicalothrix desertica PCC 7102</name>
    <dbReference type="NCBI Taxonomy" id="232991"/>
    <lineage>
        <taxon>Bacteria</taxon>
        <taxon>Bacillati</taxon>
        <taxon>Cyanobacteriota</taxon>
        <taxon>Cyanophyceae</taxon>
        <taxon>Nostocales</taxon>
        <taxon>Calotrichaceae</taxon>
        <taxon>Dulcicalothrix</taxon>
    </lineage>
</organism>
<evidence type="ECO:0000313" key="3">
    <source>
        <dbReference type="EMBL" id="RUS96635.1"/>
    </source>
</evidence>
<accession>A0A3S1A9Y2</accession>
<dbReference type="InterPro" id="IPR038673">
    <property type="entry name" value="OprB_sf"/>
</dbReference>
<dbReference type="Pfam" id="PF04966">
    <property type="entry name" value="OprB"/>
    <property type="match status" value="1"/>
</dbReference>
<gene>
    <name evidence="3" type="ORF">DSM106972_086580</name>
</gene>
<reference evidence="3" key="1">
    <citation type="submission" date="2018-12" db="EMBL/GenBank/DDBJ databases">
        <authorList>
            <person name="Will S."/>
            <person name="Neumann-Schaal M."/>
            <person name="Henke P."/>
        </authorList>
    </citation>
    <scope>NUCLEOTIDE SEQUENCE</scope>
    <source>
        <strain evidence="3">PCC 7102</strain>
    </source>
</reference>
<evidence type="ECO:0000256" key="1">
    <source>
        <dbReference type="ARBA" id="ARBA00008769"/>
    </source>
</evidence>
<evidence type="ECO:0008006" key="5">
    <source>
        <dbReference type="Google" id="ProtNLM"/>
    </source>
</evidence>
<dbReference type="Proteomes" id="UP000271624">
    <property type="component" value="Unassembled WGS sequence"/>
</dbReference>
<dbReference type="Gene3D" id="2.40.160.180">
    <property type="entry name" value="Carbohydrate-selective porin OprB"/>
    <property type="match status" value="1"/>
</dbReference>
<proteinExistence type="inferred from homology"/>
<reference evidence="3" key="2">
    <citation type="journal article" date="2019" name="Genome Biol. Evol.">
        <title>Day and night: Metabolic profiles and evolutionary relationships of six axenic non-marine cyanobacteria.</title>
        <authorList>
            <person name="Will S.E."/>
            <person name="Henke P."/>
            <person name="Boedeker C."/>
            <person name="Huang S."/>
            <person name="Brinkmann H."/>
            <person name="Rohde M."/>
            <person name="Jarek M."/>
            <person name="Friedl T."/>
            <person name="Seufert S."/>
            <person name="Schumacher M."/>
            <person name="Overmann J."/>
            <person name="Neumann-Schaal M."/>
            <person name="Petersen J."/>
        </authorList>
    </citation>
    <scope>NUCLEOTIDE SEQUENCE [LARGE SCALE GENOMIC DNA]</scope>
    <source>
        <strain evidence="3">PCC 7102</strain>
    </source>
</reference>
<comment type="similarity">
    <text evidence="1 2">Belongs to the OprB family.</text>
</comment>
<dbReference type="RefSeq" id="WP_325052275.1">
    <property type="nucleotide sequence ID" value="NZ_RSCL01000035.1"/>
</dbReference>
<dbReference type="GO" id="GO:0016020">
    <property type="term" value="C:membrane"/>
    <property type="evidence" value="ECO:0007669"/>
    <property type="project" value="InterPro"/>
</dbReference>
<keyword evidence="4" id="KW-1185">Reference proteome</keyword>
<comment type="caution">
    <text evidence="3">The sequence shown here is derived from an EMBL/GenBank/DDBJ whole genome shotgun (WGS) entry which is preliminary data.</text>
</comment>
<evidence type="ECO:0000256" key="2">
    <source>
        <dbReference type="RuleBase" id="RU363072"/>
    </source>
</evidence>
<evidence type="ECO:0000313" key="4">
    <source>
        <dbReference type="Proteomes" id="UP000271624"/>
    </source>
</evidence>
<protein>
    <recommendedName>
        <fullName evidence="5">Porin</fullName>
    </recommendedName>
</protein>
<dbReference type="GO" id="GO:0008643">
    <property type="term" value="P:carbohydrate transport"/>
    <property type="evidence" value="ECO:0007669"/>
    <property type="project" value="InterPro"/>
</dbReference>
<dbReference type="EMBL" id="RSCL01000035">
    <property type="protein sequence ID" value="RUS96635.1"/>
    <property type="molecule type" value="Genomic_DNA"/>
</dbReference>
<dbReference type="InterPro" id="IPR007049">
    <property type="entry name" value="Carb-sel_porin_OprB"/>
</dbReference>
<sequence length="75" mass="8137">MFLFQTGAIFGVAVGQPFIDSNIGNATQMSLEAFYNYPLSQNIRITPSVQVITNAGNQDSNGDIVTSTLRTVFSF</sequence>
<dbReference type="AlphaFoldDB" id="A0A3S1A9Y2"/>
<name>A0A3S1A9Y2_9CYAN</name>